<dbReference type="Gene3D" id="3.90.180.10">
    <property type="entry name" value="Medium-chain alcohol dehydrogenases, catalytic domain"/>
    <property type="match status" value="1"/>
</dbReference>
<gene>
    <name evidence="10" type="ORF">M501DRAFT_1014539</name>
</gene>
<dbReference type="GO" id="GO:0016491">
    <property type="term" value="F:oxidoreductase activity"/>
    <property type="evidence" value="ECO:0007669"/>
    <property type="project" value="InterPro"/>
</dbReference>
<organism evidence="10 11">
    <name type="scientific">Patellaria atrata CBS 101060</name>
    <dbReference type="NCBI Taxonomy" id="1346257"/>
    <lineage>
        <taxon>Eukaryota</taxon>
        <taxon>Fungi</taxon>
        <taxon>Dikarya</taxon>
        <taxon>Ascomycota</taxon>
        <taxon>Pezizomycotina</taxon>
        <taxon>Dothideomycetes</taxon>
        <taxon>Dothideomycetes incertae sedis</taxon>
        <taxon>Patellariales</taxon>
        <taxon>Patellariaceae</taxon>
        <taxon>Patellaria</taxon>
    </lineage>
</organism>
<dbReference type="InterPro" id="IPR016035">
    <property type="entry name" value="Acyl_Trfase/lysoPLipase"/>
</dbReference>
<dbReference type="Pfam" id="PF14765">
    <property type="entry name" value="PS-DH"/>
    <property type="match status" value="1"/>
</dbReference>
<feature type="domain" description="Carrier" evidence="7">
    <location>
        <begin position="2320"/>
        <end position="2396"/>
    </location>
</feature>
<feature type="region of interest" description="Disordered" evidence="6">
    <location>
        <begin position="1"/>
        <end position="25"/>
    </location>
</feature>
<dbReference type="Pfam" id="PF02801">
    <property type="entry name" value="Ketoacyl-synt_C"/>
    <property type="match status" value="1"/>
</dbReference>
<dbReference type="SMART" id="SM00829">
    <property type="entry name" value="PKS_ER"/>
    <property type="match status" value="1"/>
</dbReference>
<dbReference type="CDD" id="cd05195">
    <property type="entry name" value="enoyl_red"/>
    <property type="match status" value="1"/>
</dbReference>
<dbReference type="Gene3D" id="3.40.47.10">
    <property type="match status" value="1"/>
</dbReference>
<dbReference type="PROSITE" id="PS52004">
    <property type="entry name" value="KS3_2"/>
    <property type="match status" value="1"/>
</dbReference>
<feature type="compositionally biased region" description="Low complexity" evidence="6">
    <location>
        <begin position="1"/>
        <end position="24"/>
    </location>
</feature>
<dbReference type="Pfam" id="PF23114">
    <property type="entry name" value="NAD-bd_HRPKS_sdrA"/>
    <property type="match status" value="1"/>
</dbReference>
<dbReference type="InterPro" id="IPR013968">
    <property type="entry name" value="PKS_KR"/>
</dbReference>
<dbReference type="SMART" id="SM00825">
    <property type="entry name" value="PKS_KS"/>
    <property type="match status" value="1"/>
</dbReference>
<evidence type="ECO:0000256" key="3">
    <source>
        <dbReference type="ARBA" id="ARBA00022679"/>
    </source>
</evidence>
<evidence type="ECO:0000259" key="7">
    <source>
        <dbReference type="PROSITE" id="PS50075"/>
    </source>
</evidence>
<dbReference type="InterPro" id="IPR016036">
    <property type="entry name" value="Malonyl_transacylase_ACP-bd"/>
</dbReference>
<dbReference type="InterPro" id="IPR001227">
    <property type="entry name" value="Ac_transferase_dom_sf"/>
</dbReference>
<proteinExistence type="predicted"/>
<dbReference type="InterPro" id="IPR016039">
    <property type="entry name" value="Thiolase-like"/>
</dbReference>
<protein>
    <submittedName>
        <fullName evidence="10">PKSKA1</fullName>
    </submittedName>
</protein>
<dbReference type="PROSITE" id="PS50075">
    <property type="entry name" value="CARRIER"/>
    <property type="match status" value="1"/>
</dbReference>
<feature type="active site" description="Proton donor; for dehydratase activity" evidence="5">
    <location>
        <position position="1196"/>
    </location>
</feature>
<dbReference type="SUPFAM" id="SSF52151">
    <property type="entry name" value="FabD/lysophospholipase-like"/>
    <property type="match status" value="1"/>
</dbReference>
<keyword evidence="4" id="KW-0511">Multifunctional enzyme</keyword>
<dbReference type="InterPro" id="IPR018201">
    <property type="entry name" value="Ketoacyl_synth_AS"/>
</dbReference>
<dbReference type="FunFam" id="3.40.50.720:FF:000209">
    <property type="entry name" value="Polyketide synthase Pks12"/>
    <property type="match status" value="1"/>
</dbReference>
<dbReference type="InterPro" id="IPR011032">
    <property type="entry name" value="GroES-like_sf"/>
</dbReference>
<dbReference type="Gene3D" id="3.10.129.110">
    <property type="entry name" value="Polyketide synthase dehydratase"/>
    <property type="match status" value="1"/>
</dbReference>
<dbReference type="Pfam" id="PF21089">
    <property type="entry name" value="PKS_DH_N"/>
    <property type="match status" value="1"/>
</dbReference>
<dbReference type="InterPro" id="IPR020843">
    <property type="entry name" value="ER"/>
</dbReference>
<feature type="domain" description="Ketosynthase family 3 (KS3)" evidence="8">
    <location>
        <begin position="45"/>
        <end position="473"/>
    </location>
</feature>
<keyword evidence="1" id="KW-0596">Phosphopantetheine</keyword>
<dbReference type="GO" id="GO:0006633">
    <property type="term" value="P:fatty acid biosynthetic process"/>
    <property type="evidence" value="ECO:0007669"/>
    <property type="project" value="InterPro"/>
</dbReference>
<dbReference type="InterPro" id="IPR020841">
    <property type="entry name" value="PKS_Beta-ketoAc_synthase_dom"/>
</dbReference>
<dbReference type="InterPro" id="IPR013154">
    <property type="entry name" value="ADH-like_N"/>
</dbReference>
<dbReference type="SMART" id="SM00823">
    <property type="entry name" value="PKS_PP"/>
    <property type="match status" value="1"/>
</dbReference>
<evidence type="ECO:0000259" key="8">
    <source>
        <dbReference type="PROSITE" id="PS52004"/>
    </source>
</evidence>
<feature type="active site" description="Proton acceptor; for dehydratase activity" evidence="5">
    <location>
        <position position="1012"/>
    </location>
</feature>
<evidence type="ECO:0000259" key="9">
    <source>
        <dbReference type="PROSITE" id="PS52019"/>
    </source>
</evidence>
<keyword evidence="11" id="KW-1185">Reference proteome</keyword>
<reference evidence="10" key="1">
    <citation type="journal article" date="2020" name="Stud. Mycol.">
        <title>101 Dothideomycetes genomes: a test case for predicting lifestyles and emergence of pathogens.</title>
        <authorList>
            <person name="Haridas S."/>
            <person name="Albert R."/>
            <person name="Binder M."/>
            <person name="Bloem J."/>
            <person name="Labutti K."/>
            <person name="Salamov A."/>
            <person name="Andreopoulos B."/>
            <person name="Baker S."/>
            <person name="Barry K."/>
            <person name="Bills G."/>
            <person name="Bluhm B."/>
            <person name="Cannon C."/>
            <person name="Castanera R."/>
            <person name="Culley D."/>
            <person name="Daum C."/>
            <person name="Ezra D."/>
            <person name="Gonzalez J."/>
            <person name="Henrissat B."/>
            <person name="Kuo A."/>
            <person name="Liang C."/>
            <person name="Lipzen A."/>
            <person name="Lutzoni F."/>
            <person name="Magnuson J."/>
            <person name="Mondo S."/>
            <person name="Nolan M."/>
            <person name="Ohm R."/>
            <person name="Pangilinan J."/>
            <person name="Park H.-J."/>
            <person name="Ramirez L."/>
            <person name="Alfaro M."/>
            <person name="Sun H."/>
            <person name="Tritt A."/>
            <person name="Yoshinaga Y."/>
            <person name="Zwiers L.-H."/>
            <person name="Turgeon B."/>
            <person name="Goodwin S."/>
            <person name="Spatafora J."/>
            <person name="Crous P."/>
            <person name="Grigoriev I."/>
        </authorList>
    </citation>
    <scope>NUCLEOTIDE SEQUENCE</scope>
    <source>
        <strain evidence="10">CBS 101060</strain>
    </source>
</reference>
<dbReference type="Pfam" id="PF16197">
    <property type="entry name" value="KAsynt_C_assoc"/>
    <property type="match status" value="1"/>
</dbReference>
<dbReference type="InterPro" id="IPR032821">
    <property type="entry name" value="PKS_assoc"/>
</dbReference>
<feature type="region of interest" description="N-terminal hotdog fold" evidence="5">
    <location>
        <begin position="980"/>
        <end position="1118"/>
    </location>
</feature>
<dbReference type="GO" id="GO:1901336">
    <property type="term" value="P:lactone biosynthetic process"/>
    <property type="evidence" value="ECO:0007669"/>
    <property type="project" value="UniProtKB-ARBA"/>
</dbReference>
<dbReference type="GO" id="GO:0004312">
    <property type="term" value="F:fatty acid synthase activity"/>
    <property type="evidence" value="ECO:0007669"/>
    <property type="project" value="TreeGrafter"/>
</dbReference>
<dbReference type="InterPro" id="IPR020806">
    <property type="entry name" value="PKS_PP-bd"/>
</dbReference>
<dbReference type="SUPFAM" id="SSF50129">
    <property type="entry name" value="GroES-like"/>
    <property type="match status" value="1"/>
</dbReference>
<dbReference type="InterPro" id="IPR042104">
    <property type="entry name" value="PKS_dehydratase_sf"/>
</dbReference>
<dbReference type="OrthoDB" id="329835at2759"/>
<dbReference type="InterPro" id="IPR014043">
    <property type="entry name" value="Acyl_transferase_dom"/>
</dbReference>
<evidence type="ECO:0000256" key="6">
    <source>
        <dbReference type="SAM" id="MobiDB-lite"/>
    </source>
</evidence>
<dbReference type="Proteomes" id="UP000799429">
    <property type="component" value="Unassembled WGS sequence"/>
</dbReference>
<dbReference type="SUPFAM" id="SSF53901">
    <property type="entry name" value="Thiolase-like"/>
    <property type="match status" value="1"/>
</dbReference>
<dbReference type="CDD" id="cd00833">
    <property type="entry name" value="PKS"/>
    <property type="match status" value="1"/>
</dbReference>
<dbReference type="PROSITE" id="PS00606">
    <property type="entry name" value="KS3_1"/>
    <property type="match status" value="1"/>
</dbReference>
<dbReference type="InterPro" id="IPR056501">
    <property type="entry name" value="NAD-bd_HRPKS_sdrA"/>
</dbReference>
<dbReference type="Pfam" id="PF00109">
    <property type="entry name" value="ketoacyl-synt"/>
    <property type="match status" value="1"/>
</dbReference>
<feature type="domain" description="PKS/mFAS DH" evidence="9">
    <location>
        <begin position="980"/>
        <end position="1291"/>
    </location>
</feature>
<evidence type="ECO:0000256" key="1">
    <source>
        <dbReference type="ARBA" id="ARBA00022450"/>
    </source>
</evidence>
<dbReference type="InterPro" id="IPR057326">
    <property type="entry name" value="KR_dom"/>
</dbReference>
<dbReference type="Gene3D" id="1.10.1200.10">
    <property type="entry name" value="ACP-like"/>
    <property type="match status" value="1"/>
</dbReference>
<dbReference type="Pfam" id="PF08240">
    <property type="entry name" value="ADH_N"/>
    <property type="match status" value="1"/>
</dbReference>
<dbReference type="Gene3D" id="3.40.50.720">
    <property type="entry name" value="NAD(P)-binding Rossmann-like Domain"/>
    <property type="match status" value="2"/>
</dbReference>
<dbReference type="SMART" id="SM00827">
    <property type="entry name" value="PKS_AT"/>
    <property type="match status" value="1"/>
</dbReference>
<evidence type="ECO:0000313" key="10">
    <source>
        <dbReference type="EMBL" id="KAF2841765.1"/>
    </source>
</evidence>
<comment type="caution">
    <text evidence="10">The sequence shown here is derived from an EMBL/GenBank/DDBJ whole genome shotgun (WGS) entry which is preliminary data.</text>
</comment>
<evidence type="ECO:0000256" key="2">
    <source>
        <dbReference type="ARBA" id="ARBA00022553"/>
    </source>
</evidence>
<dbReference type="Pfam" id="PF08659">
    <property type="entry name" value="KR"/>
    <property type="match status" value="1"/>
</dbReference>
<dbReference type="InterPro" id="IPR014031">
    <property type="entry name" value="Ketoacyl_synth_C"/>
</dbReference>
<dbReference type="InterPro" id="IPR014030">
    <property type="entry name" value="Ketoacyl_synth_N"/>
</dbReference>
<keyword evidence="2" id="KW-0597">Phosphoprotein</keyword>
<dbReference type="PROSITE" id="PS52019">
    <property type="entry name" value="PKS_MFAS_DH"/>
    <property type="match status" value="1"/>
</dbReference>
<dbReference type="InterPro" id="IPR036736">
    <property type="entry name" value="ACP-like_sf"/>
</dbReference>
<dbReference type="InterPro" id="IPR050091">
    <property type="entry name" value="PKS_NRPS_Biosynth_Enz"/>
</dbReference>
<dbReference type="GO" id="GO:0031177">
    <property type="term" value="F:phosphopantetheine binding"/>
    <property type="evidence" value="ECO:0007669"/>
    <property type="project" value="InterPro"/>
</dbReference>
<dbReference type="SUPFAM" id="SSF55048">
    <property type="entry name" value="Probable ACP-binding domain of malonyl-CoA ACP transacylase"/>
    <property type="match status" value="1"/>
</dbReference>
<dbReference type="Gene3D" id="3.30.70.3290">
    <property type="match status" value="1"/>
</dbReference>
<dbReference type="GO" id="GO:0004315">
    <property type="term" value="F:3-oxoacyl-[acyl-carrier-protein] synthase activity"/>
    <property type="evidence" value="ECO:0007669"/>
    <property type="project" value="InterPro"/>
</dbReference>
<dbReference type="SMART" id="SM00826">
    <property type="entry name" value="PKS_DH"/>
    <property type="match status" value="1"/>
</dbReference>
<dbReference type="PANTHER" id="PTHR43775">
    <property type="entry name" value="FATTY ACID SYNTHASE"/>
    <property type="match status" value="1"/>
</dbReference>
<dbReference type="SUPFAM" id="SSF47336">
    <property type="entry name" value="ACP-like"/>
    <property type="match status" value="1"/>
</dbReference>
<sequence length="2399" mass="261775">MVIHSASTSYSSSANSTITSNCSSDDGLTGLQDVADIRGPGHRTQVPIAIVGMSCRLPGHSSSPTALWDFLQRGGVAKNEPPASRFNLAGHYDKTRRARTMKSPGGMFMEDVDPAVFDGQFFNINRVDCIAMDPQQRQLLEVTYECLENAGIPLQTLNGSKTGVIVGANFIDYAAVQNRDPEDRADSITIGLATSILSNRISHFLNLNGPSMTLDTACSASLVSVDVACRYLDSFQADGMIVGGANMWLTPEHNEEIGMMHMTQSASGKCHSFDEKADGYVKAEGINIIYLKRLDDAIRDNDPIRAVIRGTASNASGRTAGLANPSADAQAAVTRMAYKNAGISDFRATQFLECHGTGTLAGDPIEVKGAASVFGAGRSDGQELVIGSIKSNIGHSEAAAGLSGLIKATLAVEHGIIPGNPTFTKPNPKIDFKASRIRVSRTSVKWPSGASIRRASVNSFGFGGANAHAVIENAITSPHISSFQRVTKDFFDDEDDEEEKEEEGGTERTMTPKVLVFSANDPLSLQNYIKALSSHLLNPVVSIDIEDLAYTLSQRRSQHYCRAFSVTRSSKGLLDEETIMMGKQAPLPPRIGLVFTGQGAQWSQMGSNLVRDFPFARKVIGDLDKVLQTVEEPPQWSLLEELTAARSSEVLRQPEFSQPLVTALQLALLEVLNNWGIRPHAVVGHSSGEIAAAAAAGLITYADAIKTAFYRGQAAKKVVTSTEPVGMLAVGVSPDKIKKYLQSEEGNVQIACYNSPDSLTMSGTVAALESLRIHLQADGHFARMLLVDLAYHSQYMREIGVIYEQMLLRDQLFHNQPSSPQPDVQMFSSVLGRLMQADEKLDAAYWKKNMVSPVQFTQATSEMLRNVQFGANFLIELGPSNALSGPIAQIKKNISDTVARDTVYVSALKRGADSTLAMYQTAGQLYLAGGTIDLSKVNMIDKHSAKLIVDLPNYAWNHSNRYWHETRASKDWRFKKFVNHDLLGSKVPGTDWRAPLFKKVLKVANVPWLRDHKLGSEIVFPAAAYVSMAVEAMYQTAMSTHWDHQVPTRYRFRLKNVQLLRALVLEENGDVRLTLALTPIKGCSTRSWYEYRVCSVQESLQNDPVHSTGLVCVETNYQVTNHQIENMEPLDLPTPAHVWYKALADLGYNFGPCFRKHLMVEATIGKRNTRSTVNLEPPPSIPLGQSYYPIHPAVMDSCFQTGSPSLWNCEPPTSGGTVLVPKIIDSIVVEANRDLPTEGIALSSAKFVGVGNAALPRNYATSVKLFDPRDGTFLFEMEGLHSGEIEMSDIANPAHTFTRLAWDADVDMLMATSNTVAVQQWLRTKELHDVFNMIAHKTPGLSLLELNLNPEDVSSLWLEETDRMNHIRTVCSQYHVGVRDPKAVFRAAEQMASQVSSSQIHVVDTSKAAAVVPGIGFDLAIVKTNPQTRAEAGIIIKSLALSLRPGAYVITIGIDDVPLRSLGQTVRLRDNIHLCHFENRIREGAHPNITHVSLLDLETQRTCDMAQVIDALRANQWVIQTSSAPLNDIKSSTDVVVIIDELFSSVMDSLEERQWDVLKYLAEKRCRLLWVTAGAHLSVTDPTKAAIAGLIRAIRAEEQLSFMTLDVESATGNATNVAISLCLEWLCVSDTFKRDVPRDSEFVERGGIIYTSRLVPDAALTALQSDHVADRPTDITDLHACKALVQLRCERLGNLDSLHFDETLSNEVPLPNGLLEVKVCAAGLNYKDVVVSMGTVPGDESQLGHEAAGVVTQISPGISDFKVGDRVVVFGKGCFANLIRTTPSRAYRIPDNVSFEEAATLAVVYLTSIYSLFDQGNLSAGKTVLIHSAAGGVGIAAIQLAQYAGADVFVTVGTPEKRHFLQSTFGLSDNRVFGSRNTDFGDQILAVTNGRGVDVVLNSLTGDMLDESFRILADGGIMVEIGKKDILERNSLSMRPFDRNISFRAVDLSPERTPDALVARLMSKLFKLLIGGHIKPIKPMHCFSWAEVPSAFRFLRPGTHIGKVVLSDDPDIKIQVPIRRAPPKLHFRDDGCYMIVGGLRGLCGSLAVYLAKTGAKFLAVISRSGYLDDKSQRVIKQIKALGAYIDLLTIDVTKAIEVKNAFKQTTKPVAGIIQGAMVLRDRAFDQMTLAEYHEAIQCKIRGTWNLHNAAESLSLNLDFFTLLSSISGIIGNRGQANYAAANTFLDAFAAFRHSRGQAACSVDLGVIEDAGVIAENTKLQAQFDGRIFRGINDGLLRKIVGLSVLQQESPAPSPAAQTQIITGLITPQPSYSSLKRDARFSALFTSDKSTDDGDSGAKRGNTEVQIVLMMLRTESIDVAAKLNAVVDLVNASFMRILQLPEPMDPARPLSVYGIDSLAAVELRNWVRTELGALVTTLDVLNASSLNKLGERIIAKIIGE</sequence>
<dbReference type="GO" id="GO:0044550">
    <property type="term" value="P:secondary metabolite biosynthetic process"/>
    <property type="evidence" value="ECO:0007669"/>
    <property type="project" value="TreeGrafter"/>
</dbReference>
<dbReference type="InterPro" id="IPR049552">
    <property type="entry name" value="PKS_DH_N"/>
</dbReference>
<dbReference type="Pfam" id="PF00550">
    <property type="entry name" value="PP-binding"/>
    <property type="match status" value="1"/>
</dbReference>
<dbReference type="SMART" id="SM00822">
    <property type="entry name" value="PKS_KR"/>
    <property type="match status" value="1"/>
</dbReference>
<dbReference type="InterPro" id="IPR009081">
    <property type="entry name" value="PP-bd_ACP"/>
</dbReference>
<dbReference type="Pfam" id="PF00698">
    <property type="entry name" value="Acyl_transf_1"/>
    <property type="match status" value="1"/>
</dbReference>
<name>A0A9P4SFV4_9PEZI</name>
<dbReference type="InterPro" id="IPR020807">
    <property type="entry name" value="PKS_DH"/>
</dbReference>
<dbReference type="PANTHER" id="PTHR43775:SF18">
    <property type="entry name" value="ENZYME, PUTATIVE (JCVI)-RELATED"/>
    <property type="match status" value="1"/>
</dbReference>
<dbReference type="EMBL" id="MU006091">
    <property type="protein sequence ID" value="KAF2841765.1"/>
    <property type="molecule type" value="Genomic_DNA"/>
</dbReference>
<dbReference type="InterPro" id="IPR036291">
    <property type="entry name" value="NAD(P)-bd_dom_sf"/>
</dbReference>
<dbReference type="SUPFAM" id="SSF51735">
    <property type="entry name" value="NAD(P)-binding Rossmann-fold domains"/>
    <property type="match status" value="2"/>
</dbReference>
<evidence type="ECO:0000313" key="11">
    <source>
        <dbReference type="Proteomes" id="UP000799429"/>
    </source>
</evidence>
<keyword evidence="3" id="KW-0808">Transferase</keyword>
<dbReference type="InterPro" id="IPR049900">
    <property type="entry name" value="PKS_mFAS_DH"/>
</dbReference>
<accession>A0A9P4SFV4</accession>
<evidence type="ECO:0000256" key="5">
    <source>
        <dbReference type="PROSITE-ProRule" id="PRU01363"/>
    </source>
</evidence>
<feature type="region of interest" description="C-terminal hotdog fold" evidence="5">
    <location>
        <begin position="1131"/>
        <end position="1291"/>
    </location>
</feature>
<dbReference type="InterPro" id="IPR049551">
    <property type="entry name" value="PKS_DH_C"/>
</dbReference>
<dbReference type="Gene3D" id="3.40.366.10">
    <property type="entry name" value="Malonyl-Coenzyme A Acyl Carrier Protein, domain 2"/>
    <property type="match status" value="1"/>
</dbReference>
<evidence type="ECO:0000256" key="4">
    <source>
        <dbReference type="ARBA" id="ARBA00023268"/>
    </source>
</evidence>
<dbReference type="Pfam" id="PF13602">
    <property type="entry name" value="ADH_zinc_N_2"/>
    <property type="match status" value="1"/>
</dbReference>